<dbReference type="AlphaFoldDB" id="A0A6V7WM73"/>
<evidence type="ECO:0000313" key="3">
    <source>
        <dbReference type="Proteomes" id="UP000580250"/>
    </source>
</evidence>
<name>A0A6V7WM73_MELEN</name>
<protein>
    <recommendedName>
        <fullName evidence="1">Immunoglobulin I-set domain-containing protein</fullName>
    </recommendedName>
</protein>
<dbReference type="InterPro" id="IPR013783">
    <property type="entry name" value="Ig-like_fold"/>
</dbReference>
<comment type="caution">
    <text evidence="2">The sequence shown here is derived from an EMBL/GenBank/DDBJ whole genome shotgun (WGS) entry which is preliminary data.</text>
</comment>
<dbReference type="Proteomes" id="UP000580250">
    <property type="component" value="Unassembled WGS sequence"/>
</dbReference>
<dbReference type="InterPro" id="IPR036179">
    <property type="entry name" value="Ig-like_dom_sf"/>
</dbReference>
<dbReference type="Pfam" id="PF07679">
    <property type="entry name" value="I-set"/>
    <property type="match status" value="1"/>
</dbReference>
<accession>A0A6V7WM73</accession>
<dbReference type="Gene3D" id="2.60.40.10">
    <property type="entry name" value="Immunoglobulins"/>
    <property type="match status" value="1"/>
</dbReference>
<feature type="domain" description="Immunoglobulin I-set" evidence="1">
    <location>
        <begin position="46"/>
        <end position="135"/>
    </location>
</feature>
<dbReference type="EMBL" id="CAJEWN010000672">
    <property type="protein sequence ID" value="CAD2188091.1"/>
    <property type="molecule type" value="Genomic_DNA"/>
</dbReference>
<organism evidence="2 3">
    <name type="scientific">Meloidogyne enterolobii</name>
    <name type="common">Root-knot nematode worm</name>
    <name type="synonym">Meloidogyne mayaguensis</name>
    <dbReference type="NCBI Taxonomy" id="390850"/>
    <lineage>
        <taxon>Eukaryota</taxon>
        <taxon>Metazoa</taxon>
        <taxon>Ecdysozoa</taxon>
        <taxon>Nematoda</taxon>
        <taxon>Chromadorea</taxon>
        <taxon>Rhabditida</taxon>
        <taxon>Tylenchina</taxon>
        <taxon>Tylenchomorpha</taxon>
        <taxon>Tylenchoidea</taxon>
        <taxon>Meloidogynidae</taxon>
        <taxon>Meloidogyninae</taxon>
        <taxon>Meloidogyne</taxon>
    </lineage>
</organism>
<reference evidence="2 3" key="1">
    <citation type="submission" date="2020-08" db="EMBL/GenBank/DDBJ databases">
        <authorList>
            <person name="Koutsovoulos G."/>
            <person name="Danchin GJ E."/>
        </authorList>
    </citation>
    <scope>NUCLEOTIDE SEQUENCE [LARGE SCALE GENOMIC DNA]</scope>
</reference>
<evidence type="ECO:0000259" key="1">
    <source>
        <dbReference type="Pfam" id="PF07679"/>
    </source>
</evidence>
<dbReference type="SUPFAM" id="SSF48726">
    <property type="entry name" value="Immunoglobulin"/>
    <property type="match status" value="1"/>
</dbReference>
<gene>
    <name evidence="2" type="ORF">MENT_LOCUS40717</name>
</gene>
<dbReference type="InterPro" id="IPR013098">
    <property type="entry name" value="Ig_I-set"/>
</dbReference>
<evidence type="ECO:0000313" key="2">
    <source>
        <dbReference type="EMBL" id="CAD2188091.1"/>
    </source>
</evidence>
<sequence>MKKMTKIHNNAASRFVAAPSLILTGTQALLLPVILSTLIVTELASPMFREPLYDLERDEGQISIFLTRVIPVEGVQITWYKDGCILNEPHRILLTNDNGLLLLYLEHSLVRDSGVYTILAHNAAGHSRISARLTVTIGPNVQQIQGPLPIMNVPQQQILPVPEALVENKNKVQKRKYFKCLFPTPKDGICTINDCQRKVTSKNWSRHLKKFHPEFRVQRDAMKNTETTIKRRKVELDSLPSTSQNCNKSLLEKEINKENKQPNCDFGSFASQYFAPFGGQDFSTFILEKDDESDTAKNSDEDDDI</sequence>
<proteinExistence type="predicted"/>